<comment type="caution">
    <text evidence="8">The sequence shown here is derived from an EMBL/GenBank/DDBJ whole genome shotgun (WGS) entry which is preliminary data.</text>
</comment>
<evidence type="ECO:0000256" key="3">
    <source>
        <dbReference type="ARBA" id="ARBA00022771"/>
    </source>
</evidence>
<protein>
    <recommendedName>
        <fullName evidence="7">AN1-type domain-containing protein</fullName>
    </recommendedName>
</protein>
<evidence type="ECO:0000256" key="5">
    <source>
        <dbReference type="PROSITE-ProRule" id="PRU00449"/>
    </source>
</evidence>
<dbReference type="InterPro" id="IPR057358">
    <property type="entry name" value="UBL_ZFAND1-like"/>
</dbReference>
<evidence type="ECO:0000313" key="9">
    <source>
        <dbReference type="Proteomes" id="UP000444721"/>
    </source>
</evidence>
<evidence type="ECO:0000313" key="8">
    <source>
        <dbReference type="EMBL" id="KAF0971731.1"/>
    </source>
</evidence>
<dbReference type="Pfam" id="PF01428">
    <property type="entry name" value="zf-AN1"/>
    <property type="match status" value="2"/>
</dbReference>
<dbReference type="RefSeq" id="XP_044556447.1">
    <property type="nucleotide sequence ID" value="XM_044713968.1"/>
</dbReference>
<keyword evidence="4" id="KW-0862">Zinc</keyword>
<proteinExistence type="predicted"/>
<dbReference type="SMART" id="SM00154">
    <property type="entry name" value="ZnF_AN1"/>
    <property type="match status" value="2"/>
</dbReference>
<dbReference type="VEuPathDB" id="AmoebaDB:NF0042640"/>
<feature type="domain" description="AN1-type" evidence="7">
    <location>
        <begin position="5"/>
        <end position="53"/>
    </location>
</feature>
<feature type="region of interest" description="Disordered" evidence="6">
    <location>
        <begin position="76"/>
        <end position="108"/>
    </location>
</feature>
<dbReference type="GO" id="GO:0005737">
    <property type="term" value="C:cytoplasm"/>
    <property type="evidence" value="ECO:0007669"/>
    <property type="project" value="TreeGrafter"/>
</dbReference>
<dbReference type="OrthoDB" id="431929at2759"/>
<dbReference type="EMBL" id="VFQX01000074">
    <property type="protein sequence ID" value="KAF0971731.1"/>
    <property type="molecule type" value="Genomic_DNA"/>
</dbReference>
<evidence type="ECO:0000256" key="6">
    <source>
        <dbReference type="SAM" id="MobiDB-lite"/>
    </source>
</evidence>
<dbReference type="InterPro" id="IPR000058">
    <property type="entry name" value="Znf_AN1"/>
</dbReference>
<gene>
    <name evidence="8" type="ORF">FDP41_009954</name>
</gene>
<dbReference type="Pfam" id="PF25327">
    <property type="entry name" value="UBL_ZFAND1"/>
    <property type="match status" value="1"/>
</dbReference>
<evidence type="ECO:0000259" key="7">
    <source>
        <dbReference type="PROSITE" id="PS51039"/>
    </source>
</evidence>
<dbReference type="VEuPathDB" id="AmoebaDB:FDP41_009954"/>
<dbReference type="PANTHER" id="PTHR14677">
    <property type="entry name" value="ARSENITE INDUCUBLE RNA ASSOCIATED PROTEIN AIP-1-RELATED"/>
    <property type="match status" value="1"/>
</dbReference>
<evidence type="ECO:0000256" key="2">
    <source>
        <dbReference type="ARBA" id="ARBA00022737"/>
    </source>
</evidence>
<dbReference type="GeneID" id="68117169"/>
<keyword evidence="2" id="KW-0677">Repeat</keyword>
<feature type="compositionally biased region" description="Low complexity" evidence="6">
    <location>
        <begin position="90"/>
        <end position="108"/>
    </location>
</feature>
<organism evidence="8 9">
    <name type="scientific">Naegleria fowleri</name>
    <name type="common">Brain eating amoeba</name>
    <dbReference type="NCBI Taxonomy" id="5763"/>
    <lineage>
        <taxon>Eukaryota</taxon>
        <taxon>Discoba</taxon>
        <taxon>Heterolobosea</taxon>
        <taxon>Tetramitia</taxon>
        <taxon>Eutetramitia</taxon>
        <taxon>Vahlkampfiidae</taxon>
        <taxon>Naegleria</taxon>
    </lineage>
</organism>
<dbReference type="OMA" id="KHIENNC"/>
<dbReference type="Proteomes" id="UP000444721">
    <property type="component" value="Unassembled WGS sequence"/>
</dbReference>
<evidence type="ECO:0000256" key="1">
    <source>
        <dbReference type="ARBA" id="ARBA00022723"/>
    </source>
</evidence>
<reference evidence="8 9" key="1">
    <citation type="journal article" date="2019" name="Sci. Rep.">
        <title>Nanopore sequencing improves the draft genome of the human pathogenic amoeba Naegleria fowleri.</title>
        <authorList>
            <person name="Liechti N."/>
            <person name="Schurch N."/>
            <person name="Bruggmann R."/>
            <person name="Wittwer M."/>
        </authorList>
    </citation>
    <scope>NUCLEOTIDE SEQUENCE [LARGE SCALE GENOMIC DNA]</scope>
    <source>
        <strain evidence="8 9">ATCC 30894</strain>
    </source>
</reference>
<dbReference type="InterPro" id="IPR057357">
    <property type="entry name" value="Znf-C2H2_ZFAND2A/B"/>
</dbReference>
<keyword evidence="1" id="KW-0479">Metal-binding</keyword>
<keyword evidence="9" id="KW-1185">Reference proteome</keyword>
<dbReference type="InterPro" id="IPR035896">
    <property type="entry name" value="AN1-like_Znf"/>
</dbReference>
<name>A0A6A5B9V8_NAEFO</name>
<dbReference type="Pfam" id="PF25403">
    <property type="entry name" value="zf-C2H2_ZFAND2"/>
    <property type="match status" value="1"/>
</dbReference>
<keyword evidence="3 5" id="KW-0863">Zinc-finger</keyword>
<dbReference type="GO" id="GO:0008270">
    <property type="term" value="F:zinc ion binding"/>
    <property type="evidence" value="ECO:0007669"/>
    <property type="project" value="UniProtKB-KW"/>
</dbReference>
<dbReference type="PROSITE" id="PS51039">
    <property type="entry name" value="ZF_AN1"/>
    <property type="match status" value="1"/>
</dbReference>
<dbReference type="VEuPathDB" id="AmoebaDB:NfTy_081380"/>
<sequence>MTEFYDLGAHCQFDGCNQKDFLPFKCDKCNKYYCLEHRTMQDHKCPFDDSFGIVAPFCPLCNQVLPFRASERENPNDVVERHISSGKCPSLSNNKSSSSKISKNQSGSCSFPNCEQHGILTCKSCNKTFCVQHRLDFDHNCEALKKTNTSSSKQTMQTPFKIFSGASSSIAANKWKNNKKEVGKLLTNKFQNKPFQPIGQSSIEQQDRYYLDVYFPLNSNIAPVHMFFSKNWSLGKVLDKIAEQGKVKNNNSSELDMSKRLHLFTFDGVRLPTDKKLCEIESNILKSRDGVILEYGEALDPNLIDEKLKNISSNASETGCILC</sequence>
<dbReference type="SUPFAM" id="SSF118310">
    <property type="entry name" value="AN1-like Zinc finger"/>
    <property type="match status" value="2"/>
</dbReference>
<dbReference type="PANTHER" id="PTHR14677:SF20">
    <property type="entry name" value="ZINC FINGER AN1-TYPE CONTAINING 2A-RELATED"/>
    <property type="match status" value="1"/>
</dbReference>
<dbReference type="Gene3D" id="4.10.1110.10">
    <property type="entry name" value="AN1-like Zinc finger"/>
    <property type="match status" value="2"/>
</dbReference>
<evidence type="ECO:0000256" key="4">
    <source>
        <dbReference type="ARBA" id="ARBA00022833"/>
    </source>
</evidence>
<accession>A0A6A5B9V8</accession>
<dbReference type="AlphaFoldDB" id="A0A6A5B9V8"/>